<dbReference type="InterPro" id="IPR043504">
    <property type="entry name" value="Peptidase_S1_PA_chymotrypsin"/>
</dbReference>
<evidence type="ECO:0000313" key="10">
    <source>
        <dbReference type="Proteomes" id="UP000027135"/>
    </source>
</evidence>
<protein>
    <submittedName>
        <fullName evidence="9">Trypsin delta/gamma</fullName>
    </submittedName>
</protein>
<evidence type="ECO:0000256" key="6">
    <source>
        <dbReference type="RuleBase" id="RU363034"/>
    </source>
</evidence>
<dbReference type="AlphaFoldDB" id="A0A067R592"/>
<dbReference type="FunCoup" id="A0A067R592">
    <property type="interactions" value="45"/>
</dbReference>
<proteinExistence type="inferred from homology"/>
<dbReference type="GO" id="GO:0006508">
    <property type="term" value="P:proteolysis"/>
    <property type="evidence" value="ECO:0007669"/>
    <property type="project" value="UniProtKB-KW"/>
</dbReference>
<evidence type="ECO:0000256" key="7">
    <source>
        <dbReference type="SAM" id="SignalP"/>
    </source>
</evidence>
<dbReference type="PROSITE" id="PS50240">
    <property type="entry name" value="TRYPSIN_DOM"/>
    <property type="match status" value="1"/>
</dbReference>
<evidence type="ECO:0000256" key="1">
    <source>
        <dbReference type="ARBA" id="ARBA00007664"/>
    </source>
</evidence>
<dbReference type="InterPro" id="IPR001254">
    <property type="entry name" value="Trypsin_dom"/>
</dbReference>
<keyword evidence="10" id="KW-1185">Reference proteome</keyword>
<evidence type="ECO:0000256" key="5">
    <source>
        <dbReference type="ARBA" id="ARBA00023157"/>
    </source>
</evidence>
<keyword evidence="7" id="KW-0732">Signal</keyword>
<feature type="domain" description="Peptidase S1" evidence="8">
    <location>
        <begin position="30"/>
        <end position="254"/>
    </location>
</feature>
<reference evidence="9 10" key="1">
    <citation type="journal article" date="2014" name="Nat. Commun.">
        <title>Molecular traces of alternative social organization in a termite genome.</title>
        <authorList>
            <person name="Terrapon N."/>
            <person name="Li C."/>
            <person name="Robertson H.M."/>
            <person name="Ji L."/>
            <person name="Meng X."/>
            <person name="Booth W."/>
            <person name="Chen Z."/>
            <person name="Childers C.P."/>
            <person name="Glastad K.M."/>
            <person name="Gokhale K."/>
            <person name="Gowin J."/>
            <person name="Gronenberg W."/>
            <person name="Hermansen R.A."/>
            <person name="Hu H."/>
            <person name="Hunt B.G."/>
            <person name="Huylmans A.K."/>
            <person name="Khalil S.M."/>
            <person name="Mitchell R.D."/>
            <person name="Munoz-Torres M.C."/>
            <person name="Mustard J.A."/>
            <person name="Pan H."/>
            <person name="Reese J.T."/>
            <person name="Scharf M.E."/>
            <person name="Sun F."/>
            <person name="Vogel H."/>
            <person name="Xiao J."/>
            <person name="Yang W."/>
            <person name="Yang Z."/>
            <person name="Yang Z."/>
            <person name="Zhou J."/>
            <person name="Zhu J."/>
            <person name="Brent C.S."/>
            <person name="Elsik C.G."/>
            <person name="Goodisman M.A."/>
            <person name="Liberles D.A."/>
            <person name="Roe R.M."/>
            <person name="Vargo E.L."/>
            <person name="Vilcinskas A."/>
            <person name="Wang J."/>
            <person name="Bornberg-Bauer E."/>
            <person name="Korb J."/>
            <person name="Zhang G."/>
            <person name="Liebig J."/>
        </authorList>
    </citation>
    <scope>NUCLEOTIDE SEQUENCE [LARGE SCALE GENOMIC DNA]</scope>
    <source>
        <tissue evidence="9">Whole organism</tissue>
    </source>
</reference>
<dbReference type="STRING" id="136037.A0A067R592"/>
<dbReference type="InterPro" id="IPR018114">
    <property type="entry name" value="TRYPSIN_HIS"/>
</dbReference>
<dbReference type="PANTHER" id="PTHR24276:SF91">
    <property type="entry name" value="AT26814P-RELATED"/>
    <property type="match status" value="1"/>
</dbReference>
<name>A0A067R592_ZOONE</name>
<dbReference type="SMART" id="SM00020">
    <property type="entry name" value="Tryp_SPc"/>
    <property type="match status" value="1"/>
</dbReference>
<dbReference type="CDD" id="cd00190">
    <property type="entry name" value="Tryp_SPc"/>
    <property type="match status" value="1"/>
</dbReference>
<dbReference type="PRINTS" id="PR00722">
    <property type="entry name" value="CHYMOTRYPSIN"/>
</dbReference>
<dbReference type="FunFam" id="2.40.10.10:FF:000034">
    <property type="entry name" value="Eupolytin"/>
    <property type="match status" value="1"/>
</dbReference>
<dbReference type="Pfam" id="PF00089">
    <property type="entry name" value="Trypsin"/>
    <property type="match status" value="1"/>
</dbReference>
<organism evidence="9 10">
    <name type="scientific">Zootermopsis nevadensis</name>
    <name type="common">Dampwood termite</name>
    <dbReference type="NCBI Taxonomy" id="136037"/>
    <lineage>
        <taxon>Eukaryota</taxon>
        <taxon>Metazoa</taxon>
        <taxon>Ecdysozoa</taxon>
        <taxon>Arthropoda</taxon>
        <taxon>Hexapoda</taxon>
        <taxon>Insecta</taxon>
        <taxon>Pterygota</taxon>
        <taxon>Neoptera</taxon>
        <taxon>Polyneoptera</taxon>
        <taxon>Dictyoptera</taxon>
        <taxon>Blattodea</taxon>
        <taxon>Blattoidea</taxon>
        <taxon>Termitoidae</taxon>
        <taxon>Termopsidae</taxon>
        <taxon>Zootermopsis</taxon>
    </lineage>
</organism>
<dbReference type="InterPro" id="IPR009003">
    <property type="entry name" value="Peptidase_S1_PA"/>
</dbReference>
<dbReference type="InterPro" id="IPR001314">
    <property type="entry name" value="Peptidase_S1A"/>
</dbReference>
<dbReference type="EMBL" id="KK852693">
    <property type="protein sequence ID" value="KDR18326.1"/>
    <property type="molecule type" value="Genomic_DNA"/>
</dbReference>
<keyword evidence="3 6" id="KW-0378">Hydrolase</keyword>
<feature type="signal peptide" evidence="7">
    <location>
        <begin position="1"/>
        <end position="16"/>
    </location>
</feature>
<evidence type="ECO:0000256" key="4">
    <source>
        <dbReference type="ARBA" id="ARBA00022825"/>
    </source>
</evidence>
<dbReference type="InterPro" id="IPR050430">
    <property type="entry name" value="Peptidase_S1"/>
</dbReference>
<gene>
    <name evidence="9" type="ORF">L798_07210</name>
</gene>
<feature type="chain" id="PRO_5001644732" evidence="7">
    <location>
        <begin position="17"/>
        <end position="258"/>
    </location>
</feature>
<keyword evidence="5" id="KW-1015">Disulfide bond</keyword>
<dbReference type="PROSITE" id="PS00134">
    <property type="entry name" value="TRYPSIN_HIS"/>
    <property type="match status" value="1"/>
</dbReference>
<dbReference type="GO" id="GO:0004252">
    <property type="term" value="F:serine-type endopeptidase activity"/>
    <property type="evidence" value="ECO:0007669"/>
    <property type="project" value="InterPro"/>
</dbReference>
<evidence type="ECO:0000313" key="9">
    <source>
        <dbReference type="EMBL" id="KDR18326.1"/>
    </source>
</evidence>
<keyword evidence="2 6" id="KW-0645">Protease</keyword>
<dbReference type="SUPFAM" id="SSF50494">
    <property type="entry name" value="Trypsin-like serine proteases"/>
    <property type="match status" value="1"/>
</dbReference>
<dbReference type="eggNOG" id="KOG3627">
    <property type="taxonomic scope" value="Eukaryota"/>
</dbReference>
<dbReference type="PANTHER" id="PTHR24276">
    <property type="entry name" value="POLYSERASE-RELATED"/>
    <property type="match status" value="1"/>
</dbReference>
<evidence type="ECO:0000256" key="3">
    <source>
        <dbReference type="ARBA" id="ARBA00022801"/>
    </source>
</evidence>
<dbReference type="InParanoid" id="A0A067R592"/>
<dbReference type="InterPro" id="IPR033116">
    <property type="entry name" value="TRYPSIN_SER"/>
</dbReference>
<dbReference type="PROSITE" id="PS00135">
    <property type="entry name" value="TRYPSIN_SER"/>
    <property type="match status" value="1"/>
</dbReference>
<sequence>MLRFLVLAVLVVCSLGAAPRLRRPRLDGRIVGGEAVDIADYPHQLSFEYSNSHRCGASIISANWVITAAHCVDGVTASRVQFRAGSSTRGTGGSIHPAAELIANPDYDYYTIDFDVAVARVSVAFSYGTGVQPIALAVSEPNAGAVAEVSGWGTLSSGSSSLPTQLQAVTVNIVSFAQCNSAYSSYGGITSNMICAAVTGGGKDACQGDSGGPLVVDGDLVGLVSWGVGCAEASYPGVYSNVAALRDFVTQQTGVGRK</sequence>
<comment type="similarity">
    <text evidence="1">Belongs to the peptidase S1 family.</text>
</comment>
<dbReference type="OMA" id="WGTTRIT"/>
<dbReference type="Proteomes" id="UP000027135">
    <property type="component" value="Unassembled WGS sequence"/>
</dbReference>
<evidence type="ECO:0000256" key="2">
    <source>
        <dbReference type="ARBA" id="ARBA00022670"/>
    </source>
</evidence>
<dbReference type="Gene3D" id="2.40.10.10">
    <property type="entry name" value="Trypsin-like serine proteases"/>
    <property type="match status" value="2"/>
</dbReference>
<keyword evidence="4 6" id="KW-0720">Serine protease</keyword>
<evidence type="ECO:0000259" key="8">
    <source>
        <dbReference type="PROSITE" id="PS50240"/>
    </source>
</evidence>
<accession>A0A067R592</accession>